<dbReference type="RefSeq" id="WP_119112918.1">
    <property type="nucleotide sequence ID" value="NZ_CBCSEO010000021.1"/>
</dbReference>
<comment type="caution">
    <text evidence="6">The sequence shown here is derived from an EMBL/GenBank/DDBJ whole genome shotgun (WGS) entry which is preliminary data.</text>
</comment>
<evidence type="ECO:0000256" key="2">
    <source>
        <dbReference type="ARBA" id="ARBA00005709"/>
    </source>
</evidence>
<reference evidence="6 7" key="1">
    <citation type="submission" date="2018-08" db="EMBL/GenBank/DDBJ databases">
        <title>Bacillus jemisoniae sp. nov., Bacillus chryseoplanitiae sp. nov., Bacillus resnikiae sp. nov., and Bacillus frankliniae sp. nov., isolated from Viking spacecraft and associated surfaces.</title>
        <authorList>
            <person name="Seuylemezian A."/>
            <person name="Vaishampayan P."/>
        </authorList>
    </citation>
    <scope>NUCLEOTIDE SEQUENCE [LARGE SCALE GENOMIC DNA]</scope>
    <source>
        <strain evidence="6 7">JJ-247</strain>
    </source>
</reference>
<dbReference type="Pfam" id="PF00700">
    <property type="entry name" value="Flagellin_C"/>
    <property type="match status" value="1"/>
</dbReference>
<keyword evidence="7" id="KW-1185">Reference proteome</keyword>
<dbReference type="GO" id="GO:0071973">
    <property type="term" value="P:bacterial-type flagellum-dependent cell motility"/>
    <property type="evidence" value="ECO:0007669"/>
    <property type="project" value="InterPro"/>
</dbReference>
<keyword evidence="3" id="KW-0975">Bacterial flagellum</keyword>
<keyword evidence="6" id="KW-0969">Cilium</keyword>
<protein>
    <submittedName>
        <fullName evidence="6">Flagellar hook-associated protein FlgL</fullName>
    </submittedName>
</protein>
<name>A0A398B4M3_9BACI</name>
<dbReference type="GO" id="GO:0005198">
    <property type="term" value="F:structural molecule activity"/>
    <property type="evidence" value="ECO:0007669"/>
    <property type="project" value="InterPro"/>
</dbReference>
<dbReference type="EMBL" id="QWVT01000018">
    <property type="protein sequence ID" value="RID84865.1"/>
    <property type="molecule type" value="Genomic_DNA"/>
</dbReference>
<dbReference type="InterPro" id="IPR001492">
    <property type="entry name" value="Flagellin"/>
</dbReference>
<dbReference type="GO" id="GO:0009424">
    <property type="term" value="C:bacterial-type flagellum hook"/>
    <property type="evidence" value="ECO:0007669"/>
    <property type="project" value="InterPro"/>
</dbReference>
<evidence type="ECO:0000256" key="3">
    <source>
        <dbReference type="ARBA" id="ARBA00023143"/>
    </source>
</evidence>
<evidence type="ECO:0000313" key="7">
    <source>
        <dbReference type="Proteomes" id="UP000265816"/>
    </source>
</evidence>
<dbReference type="AlphaFoldDB" id="A0A398B4M3"/>
<dbReference type="Proteomes" id="UP000265816">
    <property type="component" value="Unassembled WGS sequence"/>
</dbReference>
<dbReference type="InterPro" id="IPR001029">
    <property type="entry name" value="Flagellin_N"/>
</dbReference>
<keyword evidence="6" id="KW-0966">Cell projection</keyword>
<dbReference type="OrthoDB" id="9758307at2"/>
<evidence type="ECO:0000259" key="4">
    <source>
        <dbReference type="Pfam" id="PF00669"/>
    </source>
</evidence>
<evidence type="ECO:0000313" key="6">
    <source>
        <dbReference type="EMBL" id="RID84865.1"/>
    </source>
</evidence>
<organism evidence="6 7">
    <name type="scientific">Mesobacillus zeae</name>
    <dbReference type="NCBI Taxonomy" id="1917180"/>
    <lineage>
        <taxon>Bacteria</taxon>
        <taxon>Bacillati</taxon>
        <taxon>Bacillota</taxon>
        <taxon>Bacilli</taxon>
        <taxon>Bacillales</taxon>
        <taxon>Bacillaceae</taxon>
        <taxon>Mesobacillus</taxon>
    </lineage>
</organism>
<sequence length="305" mass="34183">MRITQSMVSNNSLKNLSESYRRMDKYQEQLATGKKITRPSDDPVVAMKGMFYRSNLSEVEQFKRNLSELYLWMENSEAGIEQTNKGLQRVRELVIQGKNGTLNPEDKKAVATEIEQIQKDIVSIANSQVAGRYIFHGTDTDHPPVADGIPPQVAANINDPNIQNYNVEVSRGVSLKANINPSNVFGQELFDTLTKIQAAMDPSSEAAQKFDPATLNFDDLLKDLDKAMGSLSSERSELGARYNRLEMVDERIAHQEVMANRVLSDNEDADVERVIVDLKVQETVHRAALGVGARIIQPTLMDFLR</sequence>
<dbReference type="InterPro" id="IPR013384">
    <property type="entry name" value="Flagell_FlgL"/>
</dbReference>
<dbReference type="InterPro" id="IPR046358">
    <property type="entry name" value="Flagellin_C"/>
</dbReference>
<dbReference type="NCBIfam" id="TIGR02550">
    <property type="entry name" value="flagell_flgL"/>
    <property type="match status" value="1"/>
</dbReference>
<accession>A0A398B4M3</accession>
<gene>
    <name evidence="6" type="primary">flgL</name>
    <name evidence="6" type="ORF">D1970_10985</name>
</gene>
<feature type="domain" description="Flagellin C-terminal" evidence="5">
    <location>
        <begin position="222"/>
        <end position="297"/>
    </location>
</feature>
<dbReference type="SUPFAM" id="SSF64518">
    <property type="entry name" value="Phase 1 flagellin"/>
    <property type="match status" value="1"/>
</dbReference>
<dbReference type="Pfam" id="PF00669">
    <property type="entry name" value="Flagellin_N"/>
    <property type="match status" value="1"/>
</dbReference>
<evidence type="ECO:0000256" key="1">
    <source>
        <dbReference type="ARBA" id="ARBA00004365"/>
    </source>
</evidence>
<comment type="subcellular location">
    <subcellularLocation>
        <location evidence="1">Bacterial flagellum</location>
    </subcellularLocation>
</comment>
<keyword evidence="6" id="KW-0282">Flagellum</keyword>
<dbReference type="PANTHER" id="PTHR42792">
    <property type="entry name" value="FLAGELLIN"/>
    <property type="match status" value="1"/>
</dbReference>
<evidence type="ECO:0000259" key="5">
    <source>
        <dbReference type="Pfam" id="PF00700"/>
    </source>
</evidence>
<dbReference type="PANTHER" id="PTHR42792:SF1">
    <property type="entry name" value="FLAGELLAR HOOK-ASSOCIATED PROTEIN 3"/>
    <property type="match status" value="1"/>
</dbReference>
<comment type="similarity">
    <text evidence="2">Belongs to the bacterial flagellin family.</text>
</comment>
<feature type="domain" description="Flagellin N-terminal" evidence="4">
    <location>
        <begin position="4"/>
        <end position="140"/>
    </location>
</feature>
<proteinExistence type="inferred from homology"/>
<dbReference type="Gene3D" id="1.20.1330.10">
    <property type="entry name" value="f41 fragment of flagellin, N-terminal domain"/>
    <property type="match status" value="1"/>
</dbReference>